<dbReference type="AlphaFoldDB" id="A0A1H1EIU0"/>
<reference evidence="1 2" key="1">
    <citation type="submission" date="2016-10" db="EMBL/GenBank/DDBJ databases">
        <authorList>
            <person name="de Groot N.N."/>
        </authorList>
    </citation>
    <scope>NUCLEOTIDE SEQUENCE [LARGE SCALE GENOMIC DNA]</scope>
    <source>
        <strain evidence="1 2">DSM 43794</strain>
    </source>
</reference>
<evidence type="ECO:0000313" key="1">
    <source>
        <dbReference type="EMBL" id="SDQ88369.1"/>
    </source>
</evidence>
<sequence length="252" mass="27525">MGRHLIQGRTITTPVRVRDARLGAAVYLVRADAARAVIAYSGLDVTEPLPGKAVCALLFVDYLDSDLGAYHEFGVAFLIRPPGVPRPPGPRRRGLLTGLSDLRRAGTGAFVHWLPVDQEFTLEAGQRIWGFPKELADIDLRLVSRYKRCVLRRDGRLVLDLLLKPGLPTPPIGKVSPFDVYTHRDGVTRRAAWAMAPRGVRVRPGGSLIRLGTHPVVKELSELGLPRHALVTASVARLRMVIGPAVEIPGTP</sequence>
<dbReference type="EMBL" id="FNKK01000002">
    <property type="protein sequence ID" value="SDQ88369.1"/>
    <property type="molecule type" value="Genomic_DNA"/>
</dbReference>
<dbReference type="GO" id="GO:0016829">
    <property type="term" value="F:lyase activity"/>
    <property type="evidence" value="ECO:0007669"/>
    <property type="project" value="InterPro"/>
</dbReference>
<dbReference type="SUPFAM" id="SSF160104">
    <property type="entry name" value="Acetoacetate decarboxylase-like"/>
    <property type="match status" value="1"/>
</dbReference>
<dbReference type="STRING" id="35622.SAMN04489764_2489"/>
<dbReference type="Gene3D" id="2.40.400.10">
    <property type="entry name" value="Acetoacetate decarboxylase-like"/>
    <property type="match status" value="1"/>
</dbReference>
<dbReference type="OrthoDB" id="1633687at2"/>
<evidence type="ECO:0000313" key="2">
    <source>
        <dbReference type="Proteomes" id="UP000217103"/>
    </source>
</evidence>
<name>A0A1H1EIU0_9ACTN</name>
<dbReference type="InterPro" id="IPR023375">
    <property type="entry name" value="ADC_dom_sf"/>
</dbReference>
<accession>A0A1H1EIU0</accession>
<dbReference type="Proteomes" id="UP000217103">
    <property type="component" value="Unassembled WGS sequence"/>
</dbReference>
<dbReference type="RefSeq" id="WP_093259180.1">
    <property type="nucleotide sequence ID" value="NZ_FNKK01000002.1"/>
</dbReference>
<organism evidence="1 2">
    <name type="scientific">Thermostaphylospora chromogena</name>
    <dbReference type="NCBI Taxonomy" id="35622"/>
    <lineage>
        <taxon>Bacteria</taxon>
        <taxon>Bacillati</taxon>
        <taxon>Actinomycetota</taxon>
        <taxon>Actinomycetes</taxon>
        <taxon>Streptosporangiales</taxon>
        <taxon>Thermomonosporaceae</taxon>
        <taxon>Thermostaphylospora</taxon>
    </lineage>
</organism>
<dbReference type="Pfam" id="PF06314">
    <property type="entry name" value="ADC"/>
    <property type="match status" value="1"/>
</dbReference>
<gene>
    <name evidence="1" type="ORF">SAMN04489764_2489</name>
</gene>
<proteinExistence type="predicted"/>
<dbReference type="InterPro" id="IPR010451">
    <property type="entry name" value="Acetoacetate_decarboxylase"/>
</dbReference>
<keyword evidence="2" id="KW-1185">Reference proteome</keyword>
<protein>
    <submittedName>
        <fullName evidence="1">Acetoacetate decarboxylase (ADC)</fullName>
    </submittedName>
</protein>